<gene>
    <name evidence="1" type="primary">corA</name>
    <name evidence="1" type="ORF">HMPREF9123_0934</name>
</gene>
<reference evidence="1 2" key="1">
    <citation type="submission" date="2011-02" db="EMBL/GenBank/DDBJ databases">
        <authorList>
            <person name="Muzny D."/>
            <person name="Qin X."/>
            <person name="Deng J."/>
            <person name="Jiang H."/>
            <person name="Liu Y."/>
            <person name="Qu J."/>
            <person name="Song X.-Z."/>
            <person name="Zhang L."/>
            <person name="Thornton R."/>
            <person name="Coyle M."/>
            <person name="Francisco L."/>
            <person name="Jackson L."/>
            <person name="Javaid M."/>
            <person name="Korchina V."/>
            <person name="Kovar C."/>
            <person name="Mata R."/>
            <person name="Mathew T."/>
            <person name="Ngo R."/>
            <person name="Nguyen L."/>
            <person name="Nguyen N."/>
            <person name="Okwuonu G."/>
            <person name="Ongeri F."/>
            <person name="Pham C."/>
            <person name="Simmons D."/>
            <person name="Wilczek-Boney K."/>
            <person name="Hale W."/>
            <person name="Jakkamsetti A."/>
            <person name="Pham P."/>
            <person name="Ruth R."/>
            <person name="San Lucas F."/>
            <person name="Warren J."/>
            <person name="Zhang J."/>
            <person name="Zhao Z."/>
            <person name="Zhou C."/>
            <person name="Zhu D."/>
            <person name="Lee S."/>
            <person name="Bess C."/>
            <person name="Blankenburg K."/>
            <person name="Forbes L."/>
            <person name="Fu Q."/>
            <person name="Gubbala S."/>
            <person name="Hirani K."/>
            <person name="Jayaseelan J.C."/>
            <person name="Lara F."/>
            <person name="Munidasa M."/>
            <person name="Palculict T."/>
            <person name="Patil S."/>
            <person name="Pu L.-L."/>
            <person name="Saada N."/>
            <person name="Tang L."/>
            <person name="Weissenberger G."/>
            <person name="Zhu Y."/>
            <person name="Hemphill L."/>
            <person name="Shang Y."/>
            <person name="Youmans B."/>
            <person name="Ayvaz T."/>
            <person name="Ross M."/>
            <person name="Santibanez J."/>
            <person name="Aqrawi P."/>
            <person name="Gross S."/>
            <person name="Joshi V."/>
            <person name="Fowler G."/>
            <person name="Nazareth L."/>
            <person name="Reid J."/>
            <person name="Worley K."/>
            <person name="Petrosino J."/>
            <person name="Highlander S."/>
            <person name="Gibbs R."/>
        </authorList>
    </citation>
    <scope>NUCLEOTIDE SEQUENCE [LARGE SCALE GENOMIC DNA]</scope>
    <source>
        <strain evidence="1 2">ATCC BAA-1200</strain>
    </source>
</reference>
<comment type="caution">
    <text evidence="1">The sequence shown here is derived from an EMBL/GenBank/DDBJ whole genome shotgun (WGS) entry which is preliminary data.</text>
</comment>
<sequence length="63" mass="7264">MLQWDGGRLKNGGLFAAVFSDGLGRVDIQLLQRILRHKTADARRKCEPMPVHRRVFATRQMPF</sequence>
<dbReference type="Proteomes" id="UP000004105">
    <property type="component" value="Unassembled WGS sequence"/>
</dbReference>
<proteinExistence type="predicted"/>
<protein>
    <submittedName>
        <fullName evidence="1">Magnesium and cobalt transporter CorA</fullName>
    </submittedName>
</protein>
<organism evidence="1 2">
    <name type="scientific">Neisseria bacilliformis ATCC BAA-1200</name>
    <dbReference type="NCBI Taxonomy" id="888742"/>
    <lineage>
        <taxon>Bacteria</taxon>
        <taxon>Pseudomonadati</taxon>
        <taxon>Pseudomonadota</taxon>
        <taxon>Betaproteobacteria</taxon>
        <taxon>Neisseriales</taxon>
        <taxon>Neisseriaceae</taxon>
        <taxon>Neisseria</taxon>
    </lineage>
</organism>
<evidence type="ECO:0000313" key="1">
    <source>
        <dbReference type="EMBL" id="EGF11384.1"/>
    </source>
</evidence>
<name>F2BB30_9NEIS</name>
<dbReference type="HOGENOM" id="CLU_2881185_0_0_4"/>
<keyword evidence="2" id="KW-1185">Reference proteome</keyword>
<dbReference type="AlphaFoldDB" id="F2BB30"/>
<evidence type="ECO:0000313" key="2">
    <source>
        <dbReference type="Proteomes" id="UP000004105"/>
    </source>
</evidence>
<dbReference type="EMBL" id="AFAY01000019">
    <property type="protein sequence ID" value="EGF11384.1"/>
    <property type="molecule type" value="Genomic_DNA"/>
</dbReference>
<accession>F2BB30</accession>